<dbReference type="InterPro" id="IPR001763">
    <property type="entry name" value="Rhodanese-like_dom"/>
</dbReference>
<dbReference type="EMBL" id="AP007255">
    <property type="protein sequence ID" value="BAE50103.1"/>
    <property type="molecule type" value="Genomic_DNA"/>
</dbReference>
<dbReference type="PROSITE" id="PS00380">
    <property type="entry name" value="RHODANESE_1"/>
    <property type="match status" value="1"/>
</dbReference>
<evidence type="ECO:0000256" key="2">
    <source>
        <dbReference type="ARBA" id="ARBA00022490"/>
    </source>
</evidence>
<evidence type="ECO:0000256" key="1">
    <source>
        <dbReference type="ARBA" id="ARBA00004496"/>
    </source>
</evidence>
<evidence type="ECO:0000256" key="4">
    <source>
        <dbReference type="ARBA" id="ARBA00022737"/>
    </source>
</evidence>
<comment type="subcellular location">
    <subcellularLocation>
        <location evidence="1">Cytoplasm</location>
    </subcellularLocation>
</comment>
<evidence type="ECO:0000256" key="5">
    <source>
        <dbReference type="ARBA" id="ARBA00051793"/>
    </source>
</evidence>
<dbReference type="Pfam" id="PF00581">
    <property type="entry name" value="Rhodanese"/>
    <property type="match status" value="2"/>
</dbReference>
<dbReference type="SUPFAM" id="SSF52821">
    <property type="entry name" value="Rhodanese/Cell cycle control phosphatase"/>
    <property type="match status" value="2"/>
</dbReference>
<dbReference type="InterPro" id="IPR036873">
    <property type="entry name" value="Rhodanese-like_dom_sf"/>
</dbReference>
<reference evidence="8 9" key="1">
    <citation type="journal article" date="2005" name="DNA Res.">
        <title>Complete genome sequence of the facultative anaerobic magnetotactic bacterium Magnetospirillum sp. strain AMB-1.</title>
        <authorList>
            <person name="Matsunaga T."/>
            <person name="Okamura Y."/>
            <person name="Fukuda Y."/>
            <person name="Wahyudi A.T."/>
            <person name="Murase Y."/>
            <person name="Takeyama H."/>
        </authorList>
    </citation>
    <scope>NUCLEOTIDE SEQUENCE [LARGE SCALE GENOMIC DNA]</scope>
    <source>
        <strain evidence="9">ATCC 700264 / AMB-1</strain>
    </source>
</reference>
<evidence type="ECO:0000256" key="6">
    <source>
        <dbReference type="RuleBase" id="RU000507"/>
    </source>
</evidence>
<evidence type="ECO:0000256" key="3">
    <source>
        <dbReference type="ARBA" id="ARBA00022679"/>
    </source>
</evidence>
<dbReference type="PROSITE" id="PS50206">
    <property type="entry name" value="RHODANESE_3"/>
    <property type="match status" value="2"/>
</dbReference>
<dbReference type="HOGENOM" id="CLU_031618_3_0_5"/>
<dbReference type="InterPro" id="IPR001307">
    <property type="entry name" value="Thiosulphate_STrfase_CS"/>
</dbReference>
<dbReference type="PANTHER" id="PTHR11364">
    <property type="entry name" value="THIOSULFATE SULFERTANSFERASE"/>
    <property type="match status" value="1"/>
</dbReference>
<dbReference type="Proteomes" id="UP000007058">
    <property type="component" value="Chromosome"/>
</dbReference>
<dbReference type="FunFam" id="3.40.250.10:FF:000001">
    <property type="entry name" value="Sulfurtransferase"/>
    <property type="match status" value="1"/>
</dbReference>
<keyword evidence="9" id="KW-1185">Reference proteome</keyword>
<keyword evidence="3 6" id="KW-0808">Transferase</keyword>
<dbReference type="RefSeq" id="WP_011383709.1">
    <property type="nucleotide sequence ID" value="NC_007626.1"/>
</dbReference>
<name>Q2W7S2_PARM1</name>
<dbReference type="KEGG" id="mag:amb1299"/>
<dbReference type="NCBIfam" id="NF008557">
    <property type="entry name" value="PRK11493.1"/>
    <property type="match status" value="1"/>
</dbReference>
<dbReference type="PROSITE" id="PS00683">
    <property type="entry name" value="RHODANESE_2"/>
    <property type="match status" value="1"/>
</dbReference>
<gene>
    <name evidence="8" type="ordered locus">amb1299</name>
</gene>
<dbReference type="STRING" id="342108.amb1299"/>
<feature type="domain" description="Rhodanese" evidence="7">
    <location>
        <begin position="20"/>
        <end position="138"/>
    </location>
</feature>
<dbReference type="PANTHER" id="PTHR11364:SF27">
    <property type="entry name" value="SULFURTRANSFERASE"/>
    <property type="match status" value="1"/>
</dbReference>
<organism evidence="8 9">
    <name type="scientific">Paramagnetospirillum magneticum (strain ATCC 700264 / AMB-1)</name>
    <name type="common">Magnetospirillum magneticum</name>
    <dbReference type="NCBI Taxonomy" id="342108"/>
    <lineage>
        <taxon>Bacteria</taxon>
        <taxon>Pseudomonadati</taxon>
        <taxon>Pseudomonadota</taxon>
        <taxon>Alphaproteobacteria</taxon>
        <taxon>Rhodospirillales</taxon>
        <taxon>Magnetospirillaceae</taxon>
        <taxon>Paramagnetospirillum</taxon>
    </lineage>
</organism>
<comment type="catalytic activity">
    <reaction evidence="5">
        <text>2-oxo-3-sulfanylpropanoate + [thioredoxin]-dithiol = [thioredoxin]-disulfide + hydrogen sulfide + pyruvate + H(+)</text>
        <dbReference type="Rhea" id="RHEA:21740"/>
        <dbReference type="Rhea" id="RHEA-COMP:10698"/>
        <dbReference type="Rhea" id="RHEA-COMP:10700"/>
        <dbReference type="ChEBI" id="CHEBI:15361"/>
        <dbReference type="ChEBI" id="CHEBI:15378"/>
        <dbReference type="ChEBI" id="CHEBI:29919"/>
        <dbReference type="ChEBI" id="CHEBI:29950"/>
        <dbReference type="ChEBI" id="CHEBI:50058"/>
        <dbReference type="ChEBI" id="CHEBI:57678"/>
        <dbReference type="EC" id="2.8.1.2"/>
    </reaction>
    <physiologicalReaction direction="left-to-right" evidence="5">
        <dbReference type="Rhea" id="RHEA:21741"/>
    </physiologicalReaction>
</comment>
<dbReference type="CDD" id="cd01448">
    <property type="entry name" value="TST_Repeat_1"/>
    <property type="match status" value="1"/>
</dbReference>
<dbReference type="SMART" id="SM00450">
    <property type="entry name" value="RHOD"/>
    <property type="match status" value="2"/>
</dbReference>
<dbReference type="InterPro" id="IPR045078">
    <property type="entry name" value="TST/MPST-like"/>
</dbReference>
<evidence type="ECO:0000313" key="8">
    <source>
        <dbReference type="EMBL" id="BAE50103.1"/>
    </source>
</evidence>
<proteinExistence type="predicted"/>
<keyword evidence="2" id="KW-0963">Cytoplasm</keyword>
<dbReference type="CDD" id="cd01449">
    <property type="entry name" value="TST_Repeat_2"/>
    <property type="match status" value="1"/>
</dbReference>
<feature type="domain" description="Rhodanese" evidence="7">
    <location>
        <begin position="168"/>
        <end position="283"/>
    </location>
</feature>
<dbReference type="AlphaFoldDB" id="Q2W7S2"/>
<keyword evidence="4" id="KW-0677">Repeat</keyword>
<evidence type="ECO:0000313" key="9">
    <source>
        <dbReference type="Proteomes" id="UP000007058"/>
    </source>
</evidence>
<protein>
    <recommendedName>
        <fullName evidence="6">Sulfurtransferase</fullName>
    </recommendedName>
</protein>
<sequence>MMHPNSDALVSTEWLASHLSAPDVRVVDASWYTPGQNRNAREEYDAEHIPGAVFFDIDEIADTDSTLPHMLPAPEKFSSKVRKLGLGNGNKIVIYDGSGFASAAARAWWMFRTFGHRDVSVLDGGFPKWLREGLPVEDLPPVPRTRHFISHYNHLLVRDLDHMKANLESKRELVIDARAPARFKGEAAEPRPTKHQGHIPGSVNVPFADLIDERTRCMLPTEQLKARFDAAGIDSKQPVTISCGSGVTACTVALALHLVGHENVAVYDGSWAEWGNRDDTPIEK</sequence>
<evidence type="ECO:0000259" key="7">
    <source>
        <dbReference type="PROSITE" id="PS50206"/>
    </source>
</evidence>
<dbReference type="Gene3D" id="3.40.250.10">
    <property type="entry name" value="Rhodanese-like domain"/>
    <property type="match status" value="2"/>
</dbReference>
<dbReference type="FunFam" id="3.40.250.10:FF:000015">
    <property type="entry name" value="Sulfurtransferase"/>
    <property type="match status" value="1"/>
</dbReference>
<dbReference type="GO" id="GO:0016784">
    <property type="term" value="F:3-mercaptopyruvate sulfurtransferase activity"/>
    <property type="evidence" value="ECO:0007669"/>
    <property type="project" value="UniProtKB-EC"/>
</dbReference>
<dbReference type="OrthoDB" id="9781034at2"/>
<accession>Q2W7S2</accession>
<dbReference type="GO" id="GO:0004792">
    <property type="term" value="F:thiosulfate-cyanide sulfurtransferase activity"/>
    <property type="evidence" value="ECO:0007669"/>
    <property type="project" value="InterPro"/>
</dbReference>
<dbReference type="GO" id="GO:0005737">
    <property type="term" value="C:cytoplasm"/>
    <property type="evidence" value="ECO:0007669"/>
    <property type="project" value="UniProtKB-SubCell"/>
</dbReference>